<dbReference type="GO" id="GO:0043139">
    <property type="term" value="F:5'-3' DNA helicase activity"/>
    <property type="evidence" value="ECO:0007669"/>
    <property type="project" value="UniProtKB-EC"/>
</dbReference>
<dbReference type="Pfam" id="PF05970">
    <property type="entry name" value="PIF1"/>
    <property type="match status" value="1"/>
</dbReference>
<keyword evidence="5" id="KW-1185">Reference proteome</keyword>
<dbReference type="Proteomes" id="UP000218209">
    <property type="component" value="Unassembled WGS sequence"/>
</dbReference>
<keyword evidence="1" id="KW-0378">Hydrolase</keyword>
<dbReference type="GO" id="GO:0000723">
    <property type="term" value="P:telomere maintenance"/>
    <property type="evidence" value="ECO:0007669"/>
    <property type="project" value="InterPro"/>
</dbReference>
<dbReference type="AlphaFoldDB" id="A0A1X6NX17"/>
<organism evidence="4 5">
    <name type="scientific">Porphyra umbilicalis</name>
    <name type="common">Purple laver</name>
    <name type="synonym">Red alga</name>
    <dbReference type="NCBI Taxonomy" id="2786"/>
    <lineage>
        <taxon>Eukaryota</taxon>
        <taxon>Rhodophyta</taxon>
        <taxon>Bangiophyceae</taxon>
        <taxon>Bangiales</taxon>
        <taxon>Bangiaceae</taxon>
        <taxon>Porphyra</taxon>
    </lineage>
</organism>
<name>A0A1X6NX17_PORUM</name>
<keyword evidence="1" id="KW-0547">Nucleotide-binding</keyword>
<evidence type="ECO:0000256" key="2">
    <source>
        <dbReference type="SAM" id="MobiDB-lite"/>
    </source>
</evidence>
<dbReference type="Gene3D" id="3.40.50.300">
    <property type="entry name" value="P-loop containing nucleotide triphosphate hydrolases"/>
    <property type="match status" value="1"/>
</dbReference>
<dbReference type="EC" id="5.6.2.3" evidence="1"/>
<dbReference type="GO" id="GO:0006281">
    <property type="term" value="P:DNA repair"/>
    <property type="evidence" value="ECO:0007669"/>
    <property type="project" value="UniProtKB-KW"/>
</dbReference>
<keyword evidence="1" id="KW-0347">Helicase</keyword>
<dbReference type="PANTHER" id="PTHR47642">
    <property type="entry name" value="ATP-DEPENDENT DNA HELICASE"/>
    <property type="match status" value="1"/>
</dbReference>
<evidence type="ECO:0000313" key="4">
    <source>
        <dbReference type="EMBL" id="OSX73075.1"/>
    </source>
</evidence>
<dbReference type="InterPro" id="IPR027417">
    <property type="entry name" value="P-loop_NTPase"/>
</dbReference>
<keyword evidence="1" id="KW-0227">DNA damage</keyword>
<dbReference type="SUPFAM" id="SSF52540">
    <property type="entry name" value="P-loop containing nucleoside triphosphate hydrolases"/>
    <property type="match status" value="2"/>
</dbReference>
<dbReference type="InterPro" id="IPR010285">
    <property type="entry name" value="DNA_helicase_pif1-like_DEAD"/>
</dbReference>
<keyword evidence="1" id="KW-0234">DNA repair</keyword>
<dbReference type="GO" id="GO:0016787">
    <property type="term" value="F:hydrolase activity"/>
    <property type="evidence" value="ECO:0007669"/>
    <property type="project" value="UniProtKB-KW"/>
</dbReference>
<comment type="similarity">
    <text evidence="1">Belongs to the helicase family.</text>
</comment>
<gene>
    <name evidence="4" type="ORF">BU14_0381s0015</name>
</gene>
<dbReference type="GO" id="GO:0006310">
    <property type="term" value="P:DNA recombination"/>
    <property type="evidence" value="ECO:0007669"/>
    <property type="project" value="UniProtKB-KW"/>
</dbReference>
<feature type="region of interest" description="Disordered" evidence="2">
    <location>
        <begin position="209"/>
        <end position="322"/>
    </location>
</feature>
<feature type="compositionally biased region" description="Low complexity" evidence="2">
    <location>
        <begin position="275"/>
        <end position="284"/>
    </location>
</feature>
<sequence length="826" mass="87337">MTTPPAAVGQQPLLAVITPLTYVLLRASDRNGIAQQLLAMAPGTVLACCSFVSSEPAMCWLTDPGAIKVVSNCAGQGDDHPASFPAVSAGWLAVINRGSRSCFDVDRSGVGGVVQLLQTSPAALCVAALFSAPAEAYHWLAGHASDAVLELLASTAASCTPDAGRHPPVSSTDALGIESAPLVAATQLGRSGSRASAVDKGAWRADGSAASVGVDSQLTTTSWGGTHDEGSWTGGSAPAPPVAMPAACGGAVRSGPCSSRRQVGLDSSTSVQATRRPAPRGGAASLKRLRWEGGQASTGERGSCDGDACAPPRRSSPASVKRARLCEEDGPLAGLNPVGVIPDGSEPTFTFGTVRKMMGESLAAWEKADVDEALRRDADLRVQPGAAGKNGGCAKTFDLVLVATRTAGGSCTVGVQGRSPLAEANASGAPGAGGARQGDGVQPVHGPISRMASDRSWTAVYARLYERSQSTFVSGGPGVGKTCFLRGFVPFLRHRLSAPNAIVVVAPTGSAAKTAKGVTYHSFFGFVKEYKMQLSDPAQEAARMLALERWKPIARRLAKVEVLLVDEIFMVPADNLDVMYELLRQSRMRHARPFAIYAFGDFLQLSPPSGKMAFTAKCWQPVFGEAFLELTHVYRQDQPDFVAALNDARFGRCTTVVEKLMDECAVSEEQYKALECTVLHLMPRHEDVRAHNLTCLARLCPGKQPDDFIAIDSVKVDPIRESRLQEPNVDTVSSFTRDAALLDCIAPRLVQHFRQARVMLITNQFLGLGLFHGSIGCQVDYNNQDGAPVLQFENQDVVPGMRSAQGVRDAGADWIEIVATNVLVLF</sequence>
<dbReference type="InterPro" id="IPR051055">
    <property type="entry name" value="PIF1_helicase"/>
</dbReference>
<protein>
    <recommendedName>
        <fullName evidence="1">ATP-dependent DNA helicase</fullName>
        <ecNumber evidence="1">5.6.2.3</ecNumber>
    </recommendedName>
</protein>
<evidence type="ECO:0000313" key="5">
    <source>
        <dbReference type="Proteomes" id="UP000218209"/>
    </source>
</evidence>
<keyword evidence="1" id="KW-0233">DNA recombination</keyword>
<feature type="domain" description="DNA helicase Pif1-like DEAD-box helicase" evidence="3">
    <location>
        <begin position="464"/>
        <end position="638"/>
    </location>
</feature>
<dbReference type="GO" id="GO:0005524">
    <property type="term" value="F:ATP binding"/>
    <property type="evidence" value="ECO:0007669"/>
    <property type="project" value="UniProtKB-KW"/>
</dbReference>
<evidence type="ECO:0000259" key="3">
    <source>
        <dbReference type="Pfam" id="PF05970"/>
    </source>
</evidence>
<feature type="compositionally biased region" description="Polar residues" evidence="2">
    <location>
        <begin position="256"/>
        <end position="273"/>
    </location>
</feature>
<dbReference type="PANTHER" id="PTHR47642:SF5">
    <property type="entry name" value="ATP-DEPENDENT DNA HELICASE"/>
    <property type="match status" value="1"/>
</dbReference>
<proteinExistence type="inferred from homology"/>
<evidence type="ECO:0000256" key="1">
    <source>
        <dbReference type="RuleBase" id="RU363044"/>
    </source>
</evidence>
<comment type="cofactor">
    <cofactor evidence="1">
        <name>Mg(2+)</name>
        <dbReference type="ChEBI" id="CHEBI:18420"/>
    </cofactor>
</comment>
<accession>A0A1X6NX17</accession>
<feature type="region of interest" description="Disordered" evidence="2">
    <location>
        <begin position="422"/>
        <end position="441"/>
    </location>
</feature>
<comment type="catalytic activity">
    <reaction evidence="1">
        <text>ATP + H2O = ADP + phosphate + H(+)</text>
        <dbReference type="Rhea" id="RHEA:13065"/>
        <dbReference type="ChEBI" id="CHEBI:15377"/>
        <dbReference type="ChEBI" id="CHEBI:15378"/>
        <dbReference type="ChEBI" id="CHEBI:30616"/>
        <dbReference type="ChEBI" id="CHEBI:43474"/>
        <dbReference type="ChEBI" id="CHEBI:456216"/>
        <dbReference type="EC" id="5.6.2.3"/>
    </reaction>
</comment>
<keyword evidence="1" id="KW-0067">ATP-binding</keyword>
<reference evidence="4 5" key="1">
    <citation type="submission" date="2017-03" db="EMBL/GenBank/DDBJ databases">
        <title>WGS assembly of Porphyra umbilicalis.</title>
        <authorList>
            <person name="Brawley S.H."/>
            <person name="Blouin N.A."/>
            <person name="Ficko-Blean E."/>
            <person name="Wheeler G.L."/>
            <person name="Lohr M."/>
            <person name="Goodson H.V."/>
            <person name="Jenkins J.W."/>
            <person name="Blaby-Haas C.E."/>
            <person name="Helliwell K.E."/>
            <person name="Chan C."/>
            <person name="Marriage T."/>
            <person name="Bhattacharya D."/>
            <person name="Klein A.S."/>
            <person name="Badis Y."/>
            <person name="Brodie J."/>
            <person name="Cao Y."/>
            <person name="Collen J."/>
            <person name="Dittami S.M."/>
            <person name="Gachon C.M."/>
            <person name="Green B.R."/>
            <person name="Karpowicz S."/>
            <person name="Kim J.W."/>
            <person name="Kudahl U."/>
            <person name="Lin S."/>
            <person name="Michel G."/>
            <person name="Mittag M."/>
            <person name="Olson B.J."/>
            <person name="Pangilinan J."/>
            <person name="Peng Y."/>
            <person name="Qiu H."/>
            <person name="Shu S."/>
            <person name="Singer J.T."/>
            <person name="Smith A.G."/>
            <person name="Sprecher B.N."/>
            <person name="Wagner V."/>
            <person name="Wang W."/>
            <person name="Wang Z.-Y."/>
            <person name="Yan J."/>
            <person name="Yarish C."/>
            <person name="Zoeuner-Riek S."/>
            <person name="Zhuang Y."/>
            <person name="Zou Y."/>
            <person name="Lindquist E.A."/>
            <person name="Grimwood J."/>
            <person name="Barry K."/>
            <person name="Rokhsar D.S."/>
            <person name="Schmutz J."/>
            <person name="Stiller J.W."/>
            <person name="Grossman A.R."/>
            <person name="Prochnik S.E."/>
        </authorList>
    </citation>
    <scope>NUCLEOTIDE SEQUENCE [LARGE SCALE GENOMIC DNA]</scope>
    <source>
        <strain evidence="4">4086291</strain>
    </source>
</reference>
<feature type="compositionally biased region" description="Polar residues" evidence="2">
    <location>
        <begin position="214"/>
        <end position="224"/>
    </location>
</feature>
<dbReference type="EMBL" id="KV919021">
    <property type="protein sequence ID" value="OSX73075.1"/>
    <property type="molecule type" value="Genomic_DNA"/>
</dbReference>